<dbReference type="AlphaFoldDB" id="A0A8T9BS61"/>
<dbReference type="PANTHER" id="PTHR28110:SF1">
    <property type="entry name" value="TRANSMEMBRANE PROTEIN"/>
    <property type="match status" value="1"/>
</dbReference>
<dbReference type="EMBL" id="QGMK01002541">
    <property type="protein sequence ID" value="TVY57789.1"/>
    <property type="molecule type" value="Genomic_DNA"/>
</dbReference>
<feature type="signal peptide" evidence="1">
    <location>
        <begin position="1"/>
        <end position="24"/>
    </location>
</feature>
<gene>
    <name evidence="2" type="ORF">LSUE1_G010284</name>
</gene>
<feature type="non-terminal residue" evidence="2">
    <location>
        <position position="161"/>
    </location>
</feature>
<dbReference type="PANTHER" id="PTHR28110">
    <property type="entry name" value="TRANSMEMBRANE PROTEIN"/>
    <property type="match status" value="1"/>
</dbReference>
<accession>A0A8T9BS61</accession>
<dbReference type="InterPro" id="IPR055323">
    <property type="entry name" value="C57A10.07/YOR238W"/>
</dbReference>
<protein>
    <submittedName>
        <fullName evidence="2">Uncharacterized protein</fullName>
    </submittedName>
</protein>
<name>A0A8T9BS61_9HELO</name>
<keyword evidence="3" id="KW-1185">Reference proteome</keyword>
<evidence type="ECO:0000313" key="3">
    <source>
        <dbReference type="Proteomes" id="UP000469558"/>
    </source>
</evidence>
<dbReference type="GO" id="GO:0005737">
    <property type="term" value="C:cytoplasm"/>
    <property type="evidence" value="ECO:0007669"/>
    <property type="project" value="TreeGrafter"/>
</dbReference>
<reference evidence="2 3" key="1">
    <citation type="submission" date="2018-05" db="EMBL/GenBank/DDBJ databases">
        <title>Genome sequencing and assembly of the regulated plant pathogen Lachnellula willkommii and related sister species for the development of diagnostic species identification markers.</title>
        <authorList>
            <person name="Giroux E."/>
            <person name="Bilodeau G."/>
        </authorList>
    </citation>
    <scope>NUCLEOTIDE SEQUENCE [LARGE SCALE GENOMIC DNA]</scope>
    <source>
        <strain evidence="2 3">CBS 268.59</strain>
    </source>
</reference>
<organism evidence="2 3">
    <name type="scientific">Lachnellula suecica</name>
    <dbReference type="NCBI Taxonomy" id="602035"/>
    <lineage>
        <taxon>Eukaryota</taxon>
        <taxon>Fungi</taxon>
        <taxon>Dikarya</taxon>
        <taxon>Ascomycota</taxon>
        <taxon>Pezizomycotina</taxon>
        <taxon>Leotiomycetes</taxon>
        <taxon>Helotiales</taxon>
        <taxon>Lachnaceae</taxon>
        <taxon>Lachnellula</taxon>
    </lineage>
</organism>
<evidence type="ECO:0000256" key="1">
    <source>
        <dbReference type="SAM" id="SignalP"/>
    </source>
</evidence>
<proteinExistence type="predicted"/>
<sequence length="161" mass="17840">MTAKATHLIIVCCHAIYLSGATSGASEAEWLLAPFQTGETPTFISHTTTALKLLSSTPSSLLVFSGSSTRSETRKSEAQSYLDLCEDNGFWGLDGQGNLRSKLLLEQQALDSFGNLVFSIILFWKQTGNWPEMITIVSHAFKEARFMELHVPAMRWPLEKV</sequence>
<dbReference type="OrthoDB" id="4347at2759"/>
<keyword evidence="1" id="KW-0732">Signal</keyword>
<dbReference type="Proteomes" id="UP000469558">
    <property type="component" value="Unassembled WGS sequence"/>
</dbReference>
<comment type="caution">
    <text evidence="2">The sequence shown here is derived from an EMBL/GenBank/DDBJ whole genome shotgun (WGS) entry which is preliminary data.</text>
</comment>
<feature type="chain" id="PRO_5035945146" evidence="1">
    <location>
        <begin position="25"/>
        <end position="161"/>
    </location>
</feature>
<evidence type="ECO:0000313" key="2">
    <source>
        <dbReference type="EMBL" id="TVY57789.1"/>
    </source>
</evidence>